<dbReference type="Proteomes" id="UP001596113">
    <property type="component" value="Unassembled WGS sequence"/>
</dbReference>
<protein>
    <submittedName>
        <fullName evidence="1">Aldose 1-epimerase family protein</fullName>
    </submittedName>
</protein>
<evidence type="ECO:0000313" key="2">
    <source>
        <dbReference type="Proteomes" id="UP001596113"/>
    </source>
</evidence>
<accession>A0ABW0I370</accession>
<gene>
    <name evidence="1" type="ORF">ACFPOF_30800</name>
</gene>
<name>A0ABW0I370_9BACL</name>
<keyword evidence="2" id="KW-1185">Reference proteome</keyword>
<dbReference type="Gene3D" id="2.70.98.10">
    <property type="match status" value="1"/>
</dbReference>
<dbReference type="Pfam" id="PF14486">
    <property type="entry name" value="DUF4432"/>
    <property type="match status" value="1"/>
</dbReference>
<evidence type="ECO:0000313" key="1">
    <source>
        <dbReference type="EMBL" id="MFC5407138.1"/>
    </source>
</evidence>
<dbReference type="InterPro" id="IPR014718">
    <property type="entry name" value="GH-type_carb-bd"/>
</dbReference>
<reference evidence="2" key="1">
    <citation type="journal article" date="2019" name="Int. J. Syst. Evol. Microbiol.">
        <title>The Global Catalogue of Microorganisms (GCM) 10K type strain sequencing project: providing services to taxonomists for standard genome sequencing and annotation.</title>
        <authorList>
            <consortium name="The Broad Institute Genomics Platform"/>
            <consortium name="The Broad Institute Genome Sequencing Center for Infectious Disease"/>
            <person name="Wu L."/>
            <person name="Ma J."/>
        </authorList>
    </citation>
    <scope>NUCLEOTIDE SEQUENCE [LARGE SCALE GENOMIC DNA]</scope>
    <source>
        <strain evidence="2">CGMCC 1.18575</strain>
    </source>
</reference>
<proteinExistence type="predicted"/>
<sequence length="343" mass="38156">MKLYGKERTRREIEARVGRLEQIGGIRYREGIDGKEKGMSFIEVRNGTGLAFTVVPTKGLDLSLVEYGGTPISWMSPSGDVHPMYYDPRDKQWLSTASGGMLMTCGLTNVGSSSGLGGNIQGVHGKAHHTPAKQVSAEGEWNGDEYDMVIRGTVEETAIFGPVLRLKREIRCRMGVNRITVEDVVENLGFEASPHMLLYHFNFGYPFMDENTQLDIPSTSVVPVKPDVPTIGYDHFEQPVEGYEERVYYHNMADRERATVTLTQPAFPQAGGRDIPLSVSIGWNTDTLPRLVQWKMPASGTYALGIEPSNCGVEGIAAEKDKGTLVWLQPGQAIRYRWELDFH</sequence>
<dbReference type="CDD" id="cd09023">
    <property type="entry name" value="Aldose_epim_Ec_c4013"/>
    <property type="match status" value="1"/>
</dbReference>
<dbReference type="RefSeq" id="WP_378139531.1">
    <property type="nucleotide sequence ID" value="NZ_JBHSMI010000067.1"/>
</dbReference>
<organism evidence="1 2">
    <name type="scientific">Cohnella soli</name>
    <dbReference type="NCBI Taxonomy" id="425005"/>
    <lineage>
        <taxon>Bacteria</taxon>
        <taxon>Bacillati</taxon>
        <taxon>Bacillota</taxon>
        <taxon>Bacilli</taxon>
        <taxon>Bacillales</taxon>
        <taxon>Paenibacillaceae</taxon>
        <taxon>Cohnella</taxon>
    </lineage>
</organism>
<dbReference type="InterPro" id="IPR027839">
    <property type="entry name" value="DUF4432"/>
</dbReference>
<comment type="caution">
    <text evidence="1">The sequence shown here is derived from an EMBL/GenBank/DDBJ whole genome shotgun (WGS) entry which is preliminary data.</text>
</comment>
<dbReference type="EMBL" id="JBHSMI010000067">
    <property type="protein sequence ID" value="MFC5407138.1"/>
    <property type="molecule type" value="Genomic_DNA"/>
</dbReference>